<proteinExistence type="predicted"/>
<accession>A0A165M5V5</accession>
<comment type="caution">
    <text evidence="1">The sequence shown here is derived from an EMBL/GenBank/DDBJ whole genome shotgun (WGS) entry which is preliminary data.</text>
</comment>
<gene>
    <name evidence="1" type="ORF">A3K90_09845</name>
</gene>
<dbReference type="Proteomes" id="UP000076481">
    <property type="component" value="Unassembled WGS sequence"/>
</dbReference>
<organism evidence="1 2">
    <name type="scientific">Pelodictyon luteolum</name>
    <dbReference type="NCBI Taxonomy" id="1100"/>
    <lineage>
        <taxon>Bacteria</taxon>
        <taxon>Pseudomonadati</taxon>
        <taxon>Chlorobiota</taxon>
        <taxon>Chlorobiia</taxon>
        <taxon>Chlorobiales</taxon>
        <taxon>Chlorobiaceae</taxon>
        <taxon>Chlorobium/Pelodictyon group</taxon>
        <taxon>Pelodictyon</taxon>
    </lineage>
</organism>
<dbReference type="RefSeq" id="WP_303680997.1">
    <property type="nucleotide sequence ID" value="NZ_LVWG01000017.1"/>
</dbReference>
<evidence type="ECO:0000313" key="1">
    <source>
        <dbReference type="EMBL" id="KZK74848.1"/>
    </source>
</evidence>
<dbReference type="SUPFAM" id="SSF56784">
    <property type="entry name" value="HAD-like"/>
    <property type="match status" value="1"/>
</dbReference>
<dbReference type="EMBL" id="LVWG01000017">
    <property type="protein sequence ID" value="KZK74848.1"/>
    <property type="molecule type" value="Genomic_DNA"/>
</dbReference>
<dbReference type="PANTHER" id="PTHR21485:SF3">
    <property type="entry name" value="N-ACYLNEURAMINATE CYTIDYLYLTRANSFERASE"/>
    <property type="match status" value="1"/>
</dbReference>
<reference evidence="1 2" key="1">
    <citation type="submission" date="2016-03" db="EMBL/GenBank/DDBJ databases">
        <title>Speciation and ecological success in dimly lit waters: horizontal gene transfer in a green sulfur bacteria bloom unveiled by metagenomic assembly.</title>
        <authorList>
            <person name="Llorens-Mares T."/>
            <person name="Liu Z."/>
            <person name="Allen L.Z."/>
            <person name="Rusch D.B."/>
            <person name="Craig M.T."/>
            <person name="Dupont C.L."/>
            <person name="Bryant D.A."/>
            <person name="Casamayor E.O."/>
        </authorList>
    </citation>
    <scope>NUCLEOTIDE SEQUENCE [LARGE SCALE GENOMIC DNA]</scope>
    <source>
        <strain evidence="1">CIII</strain>
    </source>
</reference>
<sequence length="183" mass="19727">MEPSLADPSSRVAEALKATRALIFPIDGVLNGGRITFDGRGEELCSVSVRDAVAIQEAVRKGLLISVFSERRSEGYRPILEGLGVQDLRFGTGSFLDAYEAFRDQHGLGDDVCACIGDDVGDLAVLERVGLPVTAINGADWLRNRVGYISAFEGGNGCVREVLEMILGSQGLWPWVEPSVEED</sequence>
<dbReference type="Gene3D" id="3.40.50.1000">
    <property type="entry name" value="HAD superfamily/HAD-like"/>
    <property type="match status" value="1"/>
</dbReference>
<dbReference type="InterPro" id="IPR050793">
    <property type="entry name" value="CMP-NeuNAc_synthase"/>
</dbReference>
<protein>
    <submittedName>
        <fullName evidence="1">3-deoxy-D-manno-octulosonate 8-phosphate phosphatase</fullName>
    </submittedName>
</protein>
<dbReference type="InterPro" id="IPR023214">
    <property type="entry name" value="HAD_sf"/>
</dbReference>
<evidence type="ECO:0000313" key="2">
    <source>
        <dbReference type="Proteomes" id="UP000076481"/>
    </source>
</evidence>
<dbReference type="PANTHER" id="PTHR21485">
    <property type="entry name" value="HAD SUPERFAMILY MEMBERS CMAS AND KDSC"/>
    <property type="match status" value="1"/>
</dbReference>
<dbReference type="GO" id="GO:0008781">
    <property type="term" value="F:N-acylneuraminate cytidylyltransferase activity"/>
    <property type="evidence" value="ECO:0007669"/>
    <property type="project" value="TreeGrafter"/>
</dbReference>
<dbReference type="InterPro" id="IPR036412">
    <property type="entry name" value="HAD-like_sf"/>
</dbReference>
<name>A0A165M5V5_PELLU</name>
<dbReference type="AlphaFoldDB" id="A0A165M5V5"/>